<name>A0A0C9XNL4_9AGAR</name>
<evidence type="ECO:0000313" key="3">
    <source>
        <dbReference type="Proteomes" id="UP000054477"/>
    </source>
</evidence>
<accession>A0A0C9XNL4</accession>
<proteinExistence type="predicted"/>
<dbReference type="PANTHER" id="PTHR33099:SF14">
    <property type="entry name" value="PROLYL 4-HYDROXYLASE ALPHA SUBUNIT FE(2+) 2OG DIOXYGENASE DOMAIN-CONTAINING PROTEIN"/>
    <property type="match status" value="1"/>
</dbReference>
<dbReference type="PANTHER" id="PTHR33099">
    <property type="entry name" value="FE2OG DIOXYGENASE DOMAIN-CONTAINING PROTEIN"/>
    <property type="match status" value="1"/>
</dbReference>
<reference evidence="3" key="2">
    <citation type="submission" date="2015-01" db="EMBL/GenBank/DDBJ databases">
        <title>Evolutionary Origins and Diversification of the Mycorrhizal Mutualists.</title>
        <authorList>
            <consortium name="DOE Joint Genome Institute"/>
            <consortium name="Mycorrhizal Genomics Consortium"/>
            <person name="Kohler A."/>
            <person name="Kuo A."/>
            <person name="Nagy L.G."/>
            <person name="Floudas D."/>
            <person name="Copeland A."/>
            <person name="Barry K.W."/>
            <person name="Cichocki N."/>
            <person name="Veneault-Fourrey C."/>
            <person name="LaButti K."/>
            <person name="Lindquist E.A."/>
            <person name="Lipzen A."/>
            <person name="Lundell T."/>
            <person name="Morin E."/>
            <person name="Murat C."/>
            <person name="Riley R."/>
            <person name="Ohm R."/>
            <person name="Sun H."/>
            <person name="Tunlid A."/>
            <person name="Henrissat B."/>
            <person name="Grigoriev I.V."/>
            <person name="Hibbett D.S."/>
            <person name="Martin F."/>
        </authorList>
    </citation>
    <scope>NUCLEOTIDE SEQUENCE [LARGE SCALE GENOMIC DNA]</scope>
    <source>
        <strain evidence="3">LaAM-08-1</strain>
    </source>
</reference>
<dbReference type="Proteomes" id="UP000054477">
    <property type="component" value="Unassembled WGS sequence"/>
</dbReference>
<dbReference type="InterPro" id="IPR044862">
    <property type="entry name" value="Pro_4_hyd_alph_FE2OG_OXY"/>
</dbReference>
<dbReference type="Gene3D" id="2.60.120.620">
    <property type="entry name" value="q2cbj1_9rhob like domain"/>
    <property type="match status" value="1"/>
</dbReference>
<dbReference type="Pfam" id="PF13640">
    <property type="entry name" value="2OG-FeII_Oxy_3"/>
    <property type="match status" value="1"/>
</dbReference>
<keyword evidence="3" id="KW-1185">Reference proteome</keyword>
<sequence length="440" mass="49299">MSTLDHDLAAVSNAIPKKQPFITGTHPLTDNSGLFFFRTGDRVKPLRYSSRRVVVLISVNRAHCIDLADANDASLQVLLEACQPAAFGVDNKDVLDESYRKAWKMDNSNFATRLDVVNAGILEHLCSTLLQGNEKKKIRPEMYKLNVYGSGSFFKAHKDTPRGENMFGSLVVVFPTQHEGGALQLRHKGQEWTFDSAAITSTQKVPSIAYVAFYSDVEHEVSMVTSGYPRHADEDELALRASLSTLLDHRDLLPDGGYLGFGLEFMYPVARGSIRGLINSLKGSDAMIKLVLDQLDLQPQVKIIYEDNQDVYHPGYNYLLGRTQQPSIKRPHIMLDDEDQFPGYEIEEPLRVELPTHGHGIVICGVDEVGEYPNHYNGEVIRAKKVLWVTPQTTFSRLKTSYVHYGNEATIGYIYGNVCLVAEVPAFGKRVKHTKRARVE</sequence>
<feature type="domain" description="Prolyl 4-hydroxylase alpha subunit Fe(2+) 2OG dioxygenase" evidence="1">
    <location>
        <begin position="144"/>
        <end position="231"/>
    </location>
</feature>
<dbReference type="EMBL" id="KN838653">
    <property type="protein sequence ID" value="KIJ99136.1"/>
    <property type="molecule type" value="Genomic_DNA"/>
</dbReference>
<dbReference type="AlphaFoldDB" id="A0A0C9XNL4"/>
<organism evidence="2 3">
    <name type="scientific">Laccaria amethystina LaAM-08-1</name>
    <dbReference type="NCBI Taxonomy" id="1095629"/>
    <lineage>
        <taxon>Eukaryota</taxon>
        <taxon>Fungi</taxon>
        <taxon>Dikarya</taxon>
        <taxon>Basidiomycota</taxon>
        <taxon>Agaricomycotina</taxon>
        <taxon>Agaricomycetes</taxon>
        <taxon>Agaricomycetidae</taxon>
        <taxon>Agaricales</taxon>
        <taxon>Agaricineae</taxon>
        <taxon>Hydnangiaceae</taxon>
        <taxon>Laccaria</taxon>
    </lineage>
</organism>
<gene>
    <name evidence="2" type="ORF">K443DRAFT_133178</name>
</gene>
<evidence type="ECO:0000313" key="2">
    <source>
        <dbReference type="EMBL" id="KIJ99136.1"/>
    </source>
</evidence>
<evidence type="ECO:0000259" key="1">
    <source>
        <dbReference type="Pfam" id="PF13640"/>
    </source>
</evidence>
<protein>
    <recommendedName>
        <fullName evidence="1">Prolyl 4-hydroxylase alpha subunit Fe(2+) 2OG dioxygenase domain-containing protein</fullName>
    </recommendedName>
</protein>
<reference evidence="2 3" key="1">
    <citation type="submission" date="2014-04" db="EMBL/GenBank/DDBJ databases">
        <authorList>
            <consortium name="DOE Joint Genome Institute"/>
            <person name="Kuo A."/>
            <person name="Kohler A."/>
            <person name="Nagy L.G."/>
            <person name="Floudas D."/>
            <person name="Copeland A."/>
            <person name="Barry K.W."/>
            <person name="Cichocki N."/>
            <person name="Veneault-Fourrey C."/>
            <person name="LaButti K."/>
            <person name="Lindquist E.A."/>
            <person name="Lipzen A."/>
            <person name="Lundell T."/>
            <person name="Morin E."/>
            <person name="Murat C."/>
            <person name="Sun H."/>
            <person name="Tunlid A."/>
            <person name="Henrissat B."/>
            <person name="Grigoriev I.V."/>
            <person name="Hibbett D.S."/>
            <person name="Martin F."/>
            <person name="Nordberg H.P."/>
            <person name="Cantor M.N."/>
            <person name="Hua S.X."/>
        </authorList>
    </citation>
    <scope>NUCLEOTIDE SEQUENCE [LARGE SCALE GENOMIC DNA]</scope>
    <source>
        <strain evidence="2 3">LaAM-08-1</strain>
    </source>
</reference>
<dbReference type="OrthoDB" id="27483at2759"/>
<dbReference type="HOGENOM" id="CLU_019613_2_1_1"/>